<gene>
    <name evidence="4" type="ORF">LTR77_000035</name>
</gene>
<evidence type="ECO:0000313" key="5">
    <source>
        <dbReference type="Proteomes" id="UP001337655"/>
    </source>
</evidence>
<evidence type="ECO:0000256" key="1">
    <source>
        <dbReference type="ARBA" id="ARBA00022737"/>
    </source>
</evidence>
<dbReference type="AlphaFoldDB" id="A0AAV9PLW3"/>
<dbReference type="GeneID" id="89921387"/>
<keyword evidence="2" id="KW-0040">ANK repeat</keyword>
<dbReference type="SUPFAM" id="SSF54695">
    <property type="entry name" value="POZ domain"/>
    <property type="match status" value="1"/>
</dbReference>
<dbReference type="Proteomes" id="UP001337655">
    <property type="component" value="Unassembled WGS sequence"/>
</dbReference>
<dbReference type="GO" id="GO:0000151">
    <property type="term" value="C:ubiquitin ligase complex"/>
    <property type="evidence" value="ECO:0007669"/>
    <property type="project" value="TreeGrafter"/>
</dbReference>
<dbReference type="PANTHER" id="PTHR46231">
    <property type="entry name" value="ANKYRIN REPEAT AND BTB/POZ DOMAIN-CONTAINING PROTEIN 1"/>
    <property type="match status" value="1"/>
</dbReference>
<dbReference type="SMART" id="SM00225">
    <property type="entry name" value="BTB"/>
    <property type="match status" value="1"/>
</dbReference>
<evidence type="ECO:0000256" key="2">
    <source>
        <dbReference type="ARBA" id="ARBA00023043"/>
    </source>
</evidence>
<keyword evidence="5" id="KW-1185">Reference proteome</keyword>
<dbReference type="EMBL" id="JAVRRT010000001">
    <property type="protein sequence ID" value="KAK5174899.1"/>
    <property type="molecule type" value="Genomic_DNA"/>
</dbReference>
<dbReference type="RefSeq" id="XP_064663537.1">
    <property type="nucleotide sequence ID" value="XM_064797303.1"/>
</dbReference>
<dbReference type="GO" id="GO:0005737">
    <property type="term" value="C:cytoplasm"/>
    <property type="evidence" value="ECO:0007669"/>
    <property type="project" value="TreeGrafter"/>
</dbReference>
<keyword evidence="1" id="KW-0677">Repeat</keyword>
<sequence>MDARGFFDNDTFSDIIIKTDGREFKCHKMVLYNSGSDYFKALLKPDSAFAEAQQSTIEFKEDSYYAVNVVLRHIYGFEYGVSDDVEGDIAVYAAAQKYMLPELQAKALAAVQKTVAVALDLPTVTDPDARLVFRLLELLVENKHHGDAFTNMADELLAKHTASLMKLYAFRAWLEEEGNPGLDIVVASINTGKQTKSHKTQHSIRVCGSCMKMVVDAPIRHCVNCAIGGRFVSSYCVEYELGKLSLV</sequence>
<reference evidence="4 5" key="1">
    <citation type="submission" date="2023-08" db="EMBL/GenBank/DDBJ databases">
        <title>Black Yeasts Isolated from many extreme environments.</title>
        <authorList>
            <person name="Coleine C."/>
            <person name="Stajich J.E."/>
            <person name="Selbmann L."/>
        </authorList>
    </citation>
    <scope>NUCLEOTIDE SEQUENCE [LARGE SCALE GENOMIC DNA]</scope>
    <source>
        <strain evidence="4 5">CCFEE 5935</strain>
    </source>
</reference>
<organism evidence="4 5">
    <name type="scientific">Saxophila tyrrhenica</name>
    <dbReference type="NCBI Taxonomy" id="1690608"/>
    <lineage>
        <taxon>Eukaryota</taxon>
        <taxon>Fungi</taxon>
        <taxon>Dikarya</taxon>
        <taxon>Ascomycota</taxon>
        <taxon>Pezizomycotina</taxon>
        <taxon>Dothideomycetes</taxon>
        <taxon>Dothideomycetidae</taxon>
        <taxon>Mycosphaerellales</taxon>
        <taxon>Extremaceae</taxon>
        <taxon>Saxophila</taxon>
    </lineage>
</organism>
<feature type="domain" description="BTB" evidence="3">
    <location>
        <begin position="13"/>
        <end position="83"/>
    </location>
</feature>
<protein>
    <recommendedName>
        <fullName evidence="3">BTB domain-containing protein</fullName>
    </recommendedName>
</protein>
<evidence type="ECO:0000259" key="3">
    <source>
        <dbReference type="PROSITE" id="PS50097"/>
    </source>
</evidence>
<comment type="caution">
    <text evidence="4">The sequence shown here is derived from an EMBL/GenBank/DDBJ whole genome shotgun (WGS) entry which is preliminary data.</text>
</comment>
<proteinExistence type="predicted"/>
<dbReference type="InterPro" id="IPR011333">
    <property type="entry name" value="SKP1/BTB/POZ_sf"/>
</dbReference>
<dbReference type="InterPro" id="IPR044515">
    <property type="entry name" value="ABTB1"/>
</dbReference>
<dbReference type="Pfam" id="PF00651">
    <property type="entry name" value="BTB"/>
    <property type="match status" value="1"/>
</dbReference>
<dbReference type="PANTHER" id="PTHR46231:SF1">
    <property type="entry name" value="ANKYRIN REPEAT AND BTB_POZ DOMAIN-CONTAINING PROTEIN 1"/>
    <property type="match status" value="1"/>
</dbReference>
<dbReference type="Gene3D" id="3.30.710.10">
    <property type="entry name" value="Potassium Channel Kv1.1, Chain A"/>
    <property type="match status" value="1"/>
</dbReference>
<dbReference type="PROSITE" id="PS50097">
    <property type="entry name" value="BTB"/>
    <property type="match status" value="1"/>
</dbReference>
<evidence type="ECO:0000313" key="4">
    <source>
        <dbReference type="EMBL" id="KAK5174899.1"/>
    </source>
</evidence>
<dbReference type="CDD" id="cd18186">
    <property type="entry name" value="BTB_POZ_ZBTB_KLHL-like"/>
    <property type="match status" value="1"/>
</dbReference>
<name>A0AAV9PLW3_9PEZI</name>
<accession>A0AAV9PLW3</accession>
<dbReference type="InterPro" id="IPR000210">
    <property type="entry name" value="BTB/POZ_dom"/>
</dbReference>